<reference evidence="1 2" key="1">
    <citation type="journal article" date="1992" name="Lakartidningen">
        <title>[Penicillin V and not amoxicillin is the first choice preparation in acute otitis].</title>
        <authorList>
            <person name="Kamme C."/>
            <person name="Lundgren K."/>
            <person name="Prellner K."/>
        </authorList>
    </citation>
    <scope>NUCLEOTIDE SEQUENCE [LARGE SCALE GENOMIC DNA]</scope>
    <source>
        <strain evidence="1 2">PC2777IV</strain>
    </source>
</reference>
<dbReference type="Proteomes" id="UP000325013">
    <property type="component" value="Unassembled WGS sequence"/>
</dbReference>
<dbReference type="InterPro" id="IPR050458">
    <property type="entry name" value="LolB"/>
</dbReference>
<dbReference type="PANTHER" id="PTHR30634">
    <property type="entry name" value="OUTER MEMBRANE LOLAB LIPOPROTEIN INSERTION APPARATUS"/>
    <property type="match status" value="1"/>
</dbReference>
<evidence type="ECO:0000313" key="2">
    <source>
        <dbReference type="Proteomes" id="UP000325013"/>
    </source>
</evidence>
<dbReference type="RefSeq" id="WP_147529181.1">
    <property type="nucleotide sequence ID" value="NZ_SAYJ01000017.1"/>
</dbReference>
<dbReference type="InterPro" id="IPR036465">
    <property type="entry name" value="vWFA_dom_sf"/>
</dbReference>
<dbReference type="PANTHER" id="PTHR30634:SF16">
    <property type="entry name" value="OUTER-MEMBRANE LIPOPROTEIN LOLB"/>
    <property type="match status" value="1"/>
</dbReference>
<dbReference type="Pfam" id="PF05762">
    <property type="entry name" value="VWA_CoxE"/>
    <property type="match status" value="1"/>
</dbReference>
<accession>A0A5C8G3N4</accession>
<dbReference type="OrthoDB" id="9789979at2"/>
<proteinExistence type="predicted"/>
<dbReference type="SUPFAM" id="SSF53300">
    <property type="entry name" value="vWA-like"/>
    <property type="match status" value="1"/>
</dbReference>
<dbReference type="AlphaFoldDB" id="A0A5C8G3N4"/>
<sequence length="383" mass="44217">MKNELKEYDENLDCRSLNRWRLILGSFSNLEIDNEYSEIDETLNFLYDREYTQNGGYSLDNFNNSNSSKEKSALTVPKWISKVKKLFPKETVEIMQKQALEKYKLTEILTDENILKEIEPNIELLKNILTFKDMMSQNVKKLAYDIVKKTLEEIKNKMEVEIKKVFYGKKLPNSNTTNKIFKNLDIKKTIRYNLKNYDIKNKTIFTDKLFFNQNIKKYNPYNIIILIDESGSMLDSVIYSSIMASIFANLPYLSIKLVIFDISVVDLSEHIKEPIDILFKVQLGGGTNIAQALEYAKKITFVPDKTIVLLISDLFDSNDYKLMYKNANDIIEAGSKLIVLTALDYNANSIYDKEAARYFSKIGAKVGALTPSKLSKWISDVIS</sequence>
<name>A0A5C8G3N4_9SPIR</name>
<dbReference type="Gene3D" id="3.40.50.410">
    <property type="entry name" value="von Willebrand factor, type A domain"/>
    <property type="match status" value="1"/>
</dbReference>
<dbReference type="InterPro" id="IPR008912">
    <property type="entry name" value="Uncharacterised_CoxE"/>
</dbReference>
<gene>
    <name evidence="1" type="ORF">EPJ67_08250</name>
</gene>
<evidence type="ECO:0000313" key="1">
    <source>
        <dbReference type="EMBL" id="TXJ56237.1"/>
    </source>
</evidence>
<organism evidence="1 2">
    <name type="scientific">Brachyspira aalborgi</name>
    <dbReference type="NCBI Taxonomy" id="29522"/>
    <lineage>
        <taxon>Bacteria</taxon>
        <taxon>Pseudomonadati</taxon>
        <taxon>Spirochaetota</taxon>
        <taxon>Spirochaetia</taxon>
        <taxon>Brachyspirales</taxon>
        <taxon>Brachyspiraceae</taxon>
        <taxon>Brachyspira</taxon>
    </lineage>
</organism>
<comment type="caution">
    <text evidence="1">The sequence shown here is derived from an EMBL/GenBank/DDBJ whole genome shotgun (WGS) entry which is preliminary data.</text>
</comment>
<protein>
    <submittedName>
        <fullName evidence="1">VWA domain-containing protein</fullName>
    </submittedName>
</protein>
<dbReference type="EMBL" id="SAYJ01000017">
    <property type="protein sequence ID" value="TXJ56237.1"/>
    <property type="molecule type" value="Genomic_DNA"/>
</dbReference>